<accession>A0AA88I9G1</accession>
<sequence length="225" mass="25758">MMQQIQPYYLSFVYRPGTEIAVTDTLSRLHNPDVNKKLHREIEVYVHQVTQSLPLLSKTAPPANKFSHNNQKEPHINSQIPLLPWQRVASDIFDWNEGKYIITVNYQSHYLKVDKLRNLKSKEIFCKLKAHFTQHGIPSTIMSDNGTQYSLSKFKQFVENWGTSHKTSGPICPQCNGLVEKAMQTCKNIFSKATESGDEPYPSLLEYRKTSVGSYATPAQLLMSH</sequence>
<protein>
    <recommendedName>
        <fullName evidence="1">Integrase catalytic domain-containing protein</fullName>
    </recommendedName>
</protein>
<comment type="caution">
    <text evidence="2">The sequence shown here is derived from an EMBL/GenBank/DDBJ whole genome shotgun (WGS) entry which is preliminary data.</text>
</comment>
<dbReference type="Gene3D" id="3.30.420.10">
    <property type="entry name" value="Ribonuclease H-like superfamily/Ribonuclease H"/>
    <property type="match status" value="1"/>
</dbReference>
<dbReference type="Proteomes" id="UP001187531">
    <property type="component" value="Unassembled WGS sequence"/>
</dbReference>
<proteinExistence type="predicted"/>
<dbReference type="GO" id="GO:0015074">
    <property type="term" value="P:DNA integration"/>
    <property type="evidence" value="ECO:0007669"/>
    <property type="project" value="InterPro"/>
</dbReference>
<feature type="domain" description="Integrase catalytic" evidence="1">
    <location>
        <begin position="80"/>
        <end position="225"/>
    </location>
</feature>
<dbReference type="PROSITE" id="PS50994">
    <property type="entry name" value="INTEGRASE"/>
    <property type="match status" value="1"/>
</dbReference>
<dbReference type="PANTHER" id="PTHR37984:SF7">
    <property type="entry name" value="INTEGRASE CATALYTIC DOMAIN-CONTAINING PROTEIN"/>
    <property type="match status" value="1"/>
</dbReference>
<dbReference type="InterPro" id="IPR001584">
    <property type="entry name" value="Integrase_cat-core"/>
</dbReference>
<evidence type="ECO:0000313" key="2">
    <source>
        <dbReference type="EMBL" id="KAK2722421.1"/>
    </source>
</evidence>
<evidence type="ECO:0000259" key="1">
    <source>
        <dbReference type="PROSITE" id="PS50994"/>
    </source>
</evidence>
<dbReference type="InterPro" id="IPR036397">
    <property type="entry name" value="RNaseH_sf"/>
</dbReference>
<dbReference type="InterPro" id="IPR050951">
    <property type="entry name" value="Retrovirus_Pol_polyprotein"/>
</dbReference>
<organism evidence="2 3">
    <name type="scientific">Artemia franciscana</name>
    <name type="common">Brine shrimp</name>
    <name type="synonym">Artemia sanfranciscana</name>
    <dbReference type="NCBI Taxonomy" id="6661"/>
    <lineage>
        <taxon>Eukaryota</taxon>
        <taxon>Metazoa</taxon>
        <taxon>Ecdysozoa</taxon>
        <taxon>Arthropoda</taxon>
        <taxon>Crustacea</taxon>
        <taxon>Branchiopoda</taxon>
        <taxon>Anostraca</taxon>
        <taxon>Artemiidae</taxon>
        <taxon>Artemia</taxon>
    </lineage>
</organism>
<keyword evidence="3" id="KW-1185">Reference proteome</keyword>
<dbReference type="FunFam" id="3.30.420.10:FF:000063">
    <property type="entry name" value="Retrovirus-related Pol polyprotein from transposon 297-like Protein"/>
    <property type="match status" value="1"/>
</dbReference>
<evidence type="ECO:0000313" key="3">
    <source>
        <dbReference type="Proteomes" id="UP001187531"/>
    </source>
</evidence>
<dbReference type="PANTHER" id="PTHR37984">
    <property type="entry name" value="PROTEIN CBG26694"/>
    <property type="match status" value="1"/>
</dbReference>
<dbReference type="GO" id="GO:0003676">
    <property type="term" value="F:nucleic acid binding"/>
    <property type="evidence" value="ECO:0007669"/>
    <property type="project" value="InterPro"/>
</dbReference>
<dbReference type="EMBL" id="JAVRJZ010000005">
    <property type="protein sequence ID" value="KAK2722421.1"/>
    <property type="molecule type" value="Genomic_DNA"/>
</dbReference>
<name>A0AA88I9G1_ARTSF</name>
<dbReference type="AlphaFoldDB" id="A0AA88I9G1"/>
<dbReference type="InterPro" id="IPR012337">
    <property type="entry name" value="RNaseH-like_sf"/>
</dbReference>
<dbReference type="SUPFAM" id="SSF53098">
    <property type="entry name" value="Ribonuclease H-like"/>
    <property type="match status" value="1"/>
</dbReference>
<gene>
    <name evidence="2" type="ORF">QYM36_002831</name>
</gene>
<reference evidence="2" key="1">
    <citation type="submission" date="2023-07" db="EMBL/GenBank/DDBJ databases">
        <title>Chromosome-level genome assembly of Artemia franciscana.</title>
        <authorList>
            <person name="Jo E."/>
        </authorList>
    </citation>
    <scope>NUCLEOTIDE SEQUENCE</scope>
    <source>
        <tissue evidence="2">Whole body</tissue>
    </source>
</reference>